<evidence type="ECO:0000256" key="1">
    <source>
        <dbReference type="SAM" id="MobiDB-lite"/>
    </source>
</evidence>
<dbReference type="Proteomes" id="UP001341840">
    <property type="component" value="Unassembled WGS sequence"/>
</dbReference>
<evidence type="ECO:0000313" key="3">
    <source>
        <dbReference type="Proteomes" id="UP001341840"/>
    </source>
</evidence>
<feature type="compositionally biased region" description="Polar residues" evidence="1">
    <location>
        <begin position="96"/>
        <end position="110"/>
    </location>
</feature>
<dbReference type="EMBL" id="JASCZI010091172">
    <property type="protein sequence ID" value="MED6149311.1"/>
    <property type="molecule type" value="Genomic_DNA"/>
</dbReference>
<feature type="region of interest" description="Disordered" evidence="1">
    <location>
        <begin position="78"/>
        <end position="160"/>
    </location>
</feature>
<sequence length="202" mass="22497">MATLAEENPVHVDISSEEGEAISAERLNRLRETNNGRFASLQKQIDDIKELCTVQNAKHNEAIALIWSLAENQNTSLGLGSNNRANQGSRLGKTPPSVTQVPSEPQQLRTFTRRKTMRSNTRSIGARKRSSGKTSGRGKRSLNDTFNRFTGGGNGNRSFVTSSTQRTLRWAAEHNFIHMRKVDNTHWGEDIGGTIPQVIEFH</sequence>
<accession>A0ABU6TKI2</accession>
<gene>
    <name evidence="2" type="ORF">PIB30_061190</name>
</gene>
<reference evidence="2 3" key="1">
    <citation type="journal article" date="2023" name="Plants (Basel)">
        <title>Bridging the Gap: Combining Genomics and Transcriptomics Approaches to Understand Stylosanthes scabra, an Orphan Legume from the Brazilian Caatinga.</title>
        <authorList>
            <person name="Ferreira-Neto J.R.C."/>
            <person name="da Silva M.D."/>
            <person name="Binneck E."/>
            <person name="de Melo N.F."/>
            <person name="da Silva R.H."/>
            <person name="de Melo A.L.T.M."/>
            <person name="Pandolfi V."/>
            <person name="Bustamante F.O."/>
            <person name="Brasileiro-Vidal A.C."/>
            <person name="Benko-Iseppon A.M."/>
        </authorList>
    </citation>
    <scope>NUCLEOTIDE SEQUENCE [LARGE SCALE GENOMIC DNA]</scope>
    <source>
        <tissue evidence="2">Leaves</tissue>
    </source>
</reference>
<evidence type="ECO:0000313" key="2">
    <source>
        <dbReference type="EMBL" id="MED6149311.1"/>
    </source>
</evidence>
<comment type="caution">
    <text evidence="2">The sequence shown here is derived from an EMBL/GenBank/DDBJ whole genome shotgun (WGS) entry which is preliminary data.</text>
</comment>
<organism evidence="2 3">
    <name type="scientific">Stylosanthes scabra</name>
    <dbReference type="NCBI Taxonomy" id="79078"/>
    <lineage>
        <taxon>Eukaryota</taxon>
        <taxon>Viridiplantae</taxon>
        <taxon>Streptophyta</taxon>
        <taxon>Embryophyta</taxon>
        <taxon>Tracheophyta</taxon>
        <taxon>Spermatophyta</taxon>
        <taxon>Magnoliopsida</taxon>
        <taxon>eudicotyledons</taxon>
        <taxon>Gunneridae</taxon>
        <taxon>Pentapetalae</taxon>
        <taxon>rosids</taxon>
        <taxon>fabids</taxon>
        <taxon>Fabales</taxon>
        <taxon>Fabaceae</taxon>
        <taxon>Papilionoideae</taxon>
        <taxon>50 kb inversion clade</taxon>
        <taxon>dalbergioids sensu lato</taxon>
        <taxon>Dalbergieae</taxon>
        <taxon>Pterocarpus clade</taxon>
        <taxon>Stylosanthes</taxon>
    </lineage>
</organism>
<proteinExistence type="predicted"/>
<feature type="compositionally biased region" description="Basic residues" evidence="1">
    <location>
        <begin position="125"/>
        <end position="140"/>
    </location>
</feature>
<keyword evidence="3" id="KW-1185">Reference proteome</keyword>
<name>A0ABU6TKI2_9FABA</name>
<feature type="compositionally biased region" description="Polar residues" evidence="1">
    <location>
        <begin position="78"/>
        <end position="89"/>
    </location>
</feature>
<protein>
    <submittedName>
        <fullName evidence="2">Uncharacterized protein</fullName>
    </submittedName>
</protein>